<proteinExistence type="predicted"/>
<comment type="caution">
    <text evidence="2">The sequence shown here is derived from an EMBL/GenBank/DDBJ whole genome shotgun (WGS) entry which is preliminary data.</text>
</comment>
<accession>K0RWC7</accession>
<feature type="compositionally biased region" description="Basic and acidic residues" evidence="1">
    <location>
        <begin position="73"/>
        <end position="95"/>
    </location>
</feature>
<evidence type="ECO:0000313" key="3">
    <source>
        <dbReference type="Proteomes" id="UP000266841"/>
    </source>
</evidence>
<protein>
    <submittedName>
        <fullName evidence="2">Uncharacterized protein</fullName>
    </submittedName>
</protein>
<evidence type="ECO:0000313" key="2">
    <source>
        <dbReference type="EMBL" id="EJK53136.1"/>
    </source>
</evidence>
<sequence>RRRGGGPRGKPRRALPAEVRGAGAGEAAGRNPGRGGLRDVGGREESVTTEEELRGMLPAVIERTDGLMEEYRRRVDGVRRRREEERRAAEEKAEKAAGSPVRKKKRKGGEGTEEMIKPAAKEKPAAAASRKRGYRRKDPHTPDEYLAALEAYGAERAAGGGPLDVPGDHEAEGGMKLGRWCVALSGLS</sequence>
<name>K0RWC7_THAOC</name>
<gene>
    <name evidence="2" type="ORF">THAOC_27485</name>
</gene>
<feature type="compositionally biased region" description="Basic residues" evidence="1">
    <location>
        <begin position="129"/>
        <end position="138"/>
    </location>
</feature>
<feature type="region of interest" description="Disordered" evidence="1">
    <location>
        <begin position="1"/>
        <end position="56"/>
    </location>
</feature>
<feature type="compositionally biased region" description="Basic residues" evidence="1">
    <location>
        <begin position="1"/>
        <end position="13"/>
    </location>
</feature>
<dbReference type="Proteomes" id="UP000266841">
    <property type="component" value="Unassembled WGS sequence"/>
</dbReference>
<reference evidence="2 3" key="1">
    <citation type="journal article" date="2012" name="Genome Biol.">
        <title>Genome and low-iron response of an oceanic diatom adapted to chronic iron limitation.</title>
        <authorList>
            <person name="Lommer M."/>
            <person name="Specht M."/>
            <person name="Roy A.S."/>
            <person name="Kraemer L."/>
            <person name="Andreson R."/>
            <person name="Gutowska M.A."/>
            <person name="Wolf J."/>
            <person name="Bergner S.V."/>
            <person name="Schilhabel M.B."/>
            <person name="Klostermeier U.C."/>
            <person name="Beiko R.G."/>
            <person name="Rosenstiel P."/>
            <person name="Hippler M."/>
            <person name="Laroche J."/>
        </authorList>
    </citation>
    <scope>NUCLEOTIDE SEQUENCE [LARGE SCALE GENOMIC DNA]</scope>
    <source>
        <strain evidence="2 3">CCMP1005</strain>
    </source>
</reference>
<dbReference type="AlphaFoldDB" id="K0RWC7"/>
<feature type="compositionally biased region" description="Basic and acidic residues" evidence="1">
    <location>
        <begin position="108"/>
        <end position="124"/>
    </location>
</feature>
<feature type="region of interest" description="Disordered" evidence="1">
    <location>
        <begin position="73"/>
        <end position="145"/>
    </location>
</feature>
<dbReference type="EMBL" id="AGNL01038413">
    <property type="protein sequence ID" value="EJK53136.1"/>
    <property type="molecule type" value="Genomic_DNA"/>
</dbReference>
<feature type="non-terminal residue" evidence="2">
    <location>
        <position position="1"/>
    </location>
</feature>
<keyword evidence="3" id="KW-1185">Reference proteome</keyword>
<evidence type="ECO:0000256" key="1">
    <source>
        <dbReference type="SAM" id="MobiDB-lite"/>
    </source>
</evidence>
<feature type="compositionally biased region" description="Gly residues" evidence="1">
    <location>
        <begin position="22"/>
        <end position="35"/>
    </location>
</feature>
<feature type="compositionally biased region" description="Basic and acidic residues" evidence="1">
    <location>
        <begin position="36"/>
        <end position="54"/>
    </location>
</feature>
<organism evidence="2 3">
    <name type="scientific">Thalassiosira oceanica</name>
    <name type="common">Marine diatom</name>
    <dbReference type="NCBI Taxonomy" id="159749"/>
    <lineage>
        <taxon>Eukaryota</taxon>
        <taxon>Sar</taxon>
        <taxon>Stramenopiles</taxon>
        <taxon>Ochrophyta</taxon>
        <taxon>Bacillariophyta</taxon>
        <taxon>Coscinodiscophyceae</taxon>
        <taxon>Thalassiosirophycidae</taxon>
        <taxon>Thalassiosirales</taxon>
        <taxon>Thalassiosiraceae</taxon>
        <taxon>Thalassiosira</taxon>
    </lineage>
</organism>